<dbReference type="EMBL" id="JAUCMV010000003">
    <property type="protein sequence ID" value="KAK0409873.1"/>
    <property type="molecule type" value="Genomic_DNA"/>
</dbReference>
<sequence>MLIVWPFHLTHHRQRTSPQRKVWTHLNRKRPNSGKPSESHAFGPSYDSELHHPSTDLLGNQSYHEDTTKTVLITDHIREGSAFPALFTITFD</sequence>
<keyword evidence="3" id="KW-1185">Reference proteome</keyword>
<feature type="compositionally biased region" description="Basic residues" evidence="1">
    <location>
        <begin position="22"/>
        <end position="32"/>
    </location>
</feature>
<gene>
    <name evidence="2" type="ORF">QR680_004810</name>
</gene>
<dbReference type="Proteomes" id="UP001175271">
    <property type="component" value="Unassembled WGS sequence"/>
</dbReference>
<evidence type="ECO:0000313" key="3">
    <source>
        <dbReference type="Proteomes" id="UP001175271"/>
    </source>
</evidence>
<feature type="region of interest" description="Disordered" evidence="1">
    <location>
        <begin position="13"/>
        <end position="56"/>
    </location>
</feature>
<proteinExistence type="predicted"/>
<evidence type="ECO:0000313" key="2">
    <source>
        <dbReference type="EMBL" id="KAK0409873.1"/>
    </source>
</evidence>
<protein>
    <submittedName>
        <fullName evidence="2">Uncharacterized protein</fullName>
    </submittedName>
</protein>
<comment type="caution">
    <text evidence="2">The sequence shown here is derived from an EMBL/GenBank/DDBJ whole genome shotgun (WGS) entry which is preliminary data.</text>
</comment>
<organism evidence="2 3">
    <name type="scientific">Steinernema hermaphroditum</name>
    <dbReference type="NCBI Taxonomy" id="289476"/>
    <lineage>
        <taxon>Eukaryota</taxon>
        <taxon>Metazoa</taxon>
        <taxon>Ecdysozoa</taxon>
        <taxon>Nematoda</taxon>
        <taxon>Chromadorea</taxon>
        <taxon>Rhabditida</taxon>
        <taxon>Tylenchina</taxon>
        <taxon>Panagrolaimomorpha</taxon>
        <taxon>Strongyloidoidea</taxon>
        <taxon>Steinernematidae</taxon>
        <taxon>Steinernema</taxon>
    </lineage>
</organism>
<accession>A0AA39HS34</accession>
<reference evidence="2" key="1">
    <citation type="submission" date="2023-06" db="EMBL/GenBank/DDBJ databases">
        <title>Genomic analysis of the entomopathogenic nematode Steinernema hermaphroditum.</title>
        <authorList>
            <person name="Schwarz E.M."/>
            <person name="Heppert J.K."/>
            <person name="Baniya A."/>
            <person name="Schwartz H.T."/>
            <person name="Tan C.-H."/>
            <person name="Antoshechkin I."/>
            <person name="Sternberg P.W."/>
            <person name="Goodrich-Blair H."/>
            <person name="Dillman A.R."/>
        </authorList>
    </citation>
    <scope>NUCLEOTIDE SEQUENCE</scope>
    <source>
        <strain evidence="2">PS9179</strain>
        <tissue evidence="2">Whole animal</tissue>
    </source>
</reference>
<name>A0AA39HS34_9BILA</name>
<dbReference type="AlphaFoldDB" id="A0AA39HS34"/>
<evidence type="ECO:0000256" key="1">
    <source>
        <dbReference type="SAM" id="MobiDB-lite"/>
    </source>
</evidence>